<protein>
    <submittedName>
        <fullName evidence="3">CUB_2 domain-containing protein</fullName>
    </submittedName>
</protein>
<dbReference type="InterPro" id="IPR003366">
    <property type="entry name" value="CUB-like_dom"/>
</dbReference>
<dbReference type="WBParaSite" id="Csp11.Scaffold629.g11975.t1">
    <property type="protein sequence ID" value="Csp11.Scaffold629.g11975.t1"/>
    <property type="gene ID" value="Csp11.Scaffold629.g11975"/>
</dbReference>
<keyword evidence="2" id="KW-1185">Reference proteome</keyword>
<dbReference type="Pfam" id="PF02408">
    <property type="entry name" value="CUB_2"/>
    <property type="match status" value="1"/>
</dbReference>
<reference evidence="3" key="1">
    <citation type="submission" date="2016-11" db="UniProtKB">
        <authorList>
            <consortium name="WormBaseParasite"/>
        </authorList>
    </citation>
    <scope>IDENTIFICATION</scope>
</reference>
<accession>A0A1I7TUQ6</accession>
<organism evidence="2 3">
    <name type="scientific">Caenorhabditis tropicalis</name>
    <dbReference type="NCBI Taxonomy" id="1561998"/>
    <lineage>
        <taxon>Eukaryota</taxon>
        <taxon>Metazoa</taxon>
        <taxon>Ecdysozoa</taxon>
        <taxon>Nematoda</taxon>
        <taxon>Chromadorea</taxon>
        <taxon>Rhabditida</taxon>
        <taxon>Rhabditina</taxon>
        <taxon>Rhabditomorpha</taxon>
        <taxon>Rhabditoidea</taxon>
        <taxon>Rhabditidae</taxon>
        <taxon>Peloderinae</taxon>
        <taxon>Caenorhabditis</taxon>
    </lineage>
</organism>
<dbReference type="eggNOG" id="ENOG502R9TZ">
    <property type="taxonomic scope" value="Eukaryota"/>
</dbReference>
<evidence type="ECO:0000259" key="1">
    <source>
        <dbReference type="Pfam" id="PF02408"/>
    </source>
</evidence>
<name>A0A1I7TUQ6_9PELO</name>
<dbReference type="AlphaFoldDB" id="A0A1I7TUQ6"/>
<evidence type="ECO:0000313" key="2">
    <source>
        <dbReference type="Proteomes" id="UP000095282"/>
    </source>
</evidence>
<dbReference type="Proteomes" id="UP000095282">
    <property type="component" value="Unplaced"/>
</dbReference>
<dbReference type="GO" id="GO:0045087">
    <property type="term" value="P:innate immune response"/>
    <property type="evidence" value="ECO:0007669"/>
    <property type="project" value="TreeGrafter"/>
</dbReference>
<sequence>MILLLSLLFVSSTAYQCGTGSSTIKPPEDLSQPKYFPDDWREGQPVPSMDAGESCMRTVPVPKGYYANVTFYKNFPKPQYGTYAGYSNNKVTAIVNDDSHPFIFMSPEFYVVFQTQNETGEHRFAFKIEWIQFPDVYSEYLDVFPGDPPIAVVPNDRFTVFRTGALSKITLSPFSLADPSMSYLLRQSLIFDSDTFYSGFLGTLEHLIYSKVPLRSTRNRIAIFTFGLNKLIDYPLYMGQDSKDGGKYNIYWGANCPSQGLCDVSLDGTFGNSMTVTSYNGTEVIHDFRNFPETAHVNVYENRIDSTAKVASLGPYDYRNQLPIEVKGVEKFYELIGSGVIQMDVSRN</sequence>
<dbReference type="PANTHER" id="PTHR47919">
    <property type="entry name" value="INFECTION RESPONSE PROTEIN-RELATED"/>
    <property type="match status" value="1"/>
</dbReference>
<proteinExistence type="predicted"/>
<evidence type="ECO:0000313" key="3">
    <source>
        <dbReference type="WBParaSite" id="Csp11.Scaffold629.g11975.t1"/>
    </source>
</evidence>
<dbReference type="PANTHER" id="PTHR47919:SF1">
    <property type="entry name" value="CUB-LIKE DOMAIN-CONTAINING PROTEIN"/>
    <property type="match status" value="1"/>
</dbReference>
<feature type="domain" description="CUB-like" evidence="1">
    <location>
        <begin position="13"/>
        <end position="134"/>
    </location>
</feature>